<feature type="domain" description="Putative Se/S carrier protein-like" evidence="1">
    <location>
        <begin position="8"/>
        <end position="75"/>
    </location>
</feature>
<keyword evidence="3" id="KW-1185">Reference proteome</keyword>
<dbReference type="Proteomes" id="UP001523565">
    <property type="component" value="Unassembled WGS sequence"/>
</dbReference>
<accession>A0ABT1EIQ1</accession>
<reference evidence="2 3" key="1">
    <citation type="journal article" date="2022" name="Genome Biol. Evol.">
        <title>Host diet, physiology and behaviors set the stage for Lachnospiraceae cladogenesis.</title>
        <authorList>
            <person name="Vera-Ponce De Leon A."/>
            <person name="Schneider M."/>
            <person name="Jahnes B.C."/>
            <person name="Sadowski V."/>
            <person name="Camuy-Velez L.A."/>
            <person name="Duan J."/>
            <person name="Sabree Z.L."/>
        </authorList>
    </citation>
    <scope>NUCLEOTIDE SEQUENCE [LARGE SCALE GENOMIC DNA]</scope>
    <source>
        <strain evidence="2 3">PAL227</strain>
    </source>
</reference>
<name>A0ABT1EIQ1_9FIRM</name>
<dbReference type="RefSeq" id="WP_262069460.1">
    <property type="nucleotide sequence ID" value="NZ_JAMXOC010000015.1"/>
</dbReference>
<organism evidence="2 3">
    <name type="scientific">Ohessyouella blattaphilus</name>
    <dbReference type="NCBI Taxonomy" id="2949333"/>
    <lineage>
        <taxon>Bacteria</taxon>
        <taxon>Bacillati</taxon>
        <taxon>Bacillota</taxon>
        <taxon>Clostridia</taxon>
        <taxon>Lachnospirales</taxon>
        <taxon>Lachnospiraceae</taxon>
        <taxon>Ohessyouella</taxon>
    </lineage>
</organism>
<evidence type="ECO:0000313" key="2">
    <source>
        <dbReference type="EMBL" id="MCP1110580.1"/>
    </source>
</evidence>
<dbReference type="InterPro" id="IPR021778">
    <property type="entry name" value="Se/S_carrier-like"/>
</dbReference>
<dbReference type="Pfam" id="PF11823">
    <property type="entry name" value="Se_S_carrier"/>
    <property type="match status" value="1"/>
</dbReference>
<protein>
    <submittedName>
        <fullName evidence="2">DUF3343 domain-containing protein</fullName>
    </submittedName>
</protein>
<dbReference type="EMBL" id="JAMZFV010000015">
    <property type="protein sequence ID" value="MCP1110580.1"/>
    <property type="molecule type" value="Genomic_DNA"/>
</dbReference>
<comment type="caution">
    <text evidence="2">The sequence shown here is derived from an EMBL/GenBank/DDBJ whole genome shotgun (WGS) entry which is preliminary data.</text>
</comment>
<sequence length="78" mass="8922">MRKKELKLVVTFHTTAEAMALEKAAKERSLLGRMIPVPRELSSGCGISWTSPLELREELLSLMEELQIEKDEIHEIMV</sequence>
<proteinExistence type="predicted"/>
<evidence type="ECO:0000259" key="1">
    <source>
        <dbReference type="Pfam" id="PF11823"/>
    </source>
</evidence>
<gene>
    <name evidence="2" type="ORF">NK118_09985</name>
</gene>
<evidence type="ECO:0000313" key="3">
    <source>
        <dbReference type="Proteomes" id="UP001523565"/>
    </source>
</evidence>